<keyword evidence="3" id="KW-1185">Reference proteome</keyword>
<accession>A0A4Z0AJK0</accession>
<evidence type="ECO:0000313" key="2">
    <source>
        <dbReference type="EMBL" id="TFY86580.1"/>
    </source>
</evidence>
<reference evidence="2 3" key="1">
    <citation type="journal article" date="2019" name="Syst. Appl. Microbiol.">
        <title>New species of pathogenic Pseudomonas isolated from citrus in Tunisia: Proposal of Pseudomonas kairouanensis sp. nov. and Pseudomonas nabeulensis sp. nov.</title>
        <authorList>
            <person name="Oueslati M."/>
            <person name="Mulet M."/>
            <person name="Gomila M."/>
            <person name="Berge O."/>
            <person name="Hajlaoui M.R."/>
            <person name="Lalucat J."/>
            <person name="Sadfi-Zouaoui N."/>
            <person name="Garcia-Valdes E."/>
        </authorList>
    </citation>
    <scope>NUCLEOTIDE SEQUENCE [LARGE SCALE GENOMIC DNA]</scope>
    <source>
        <strain evidence="2 3">KC12</strain>
    </source>
</reference>
<organism evidence="2 3">
    <name type="scientific">Pseudomonas kairouanensis</name>
    <dbReference type="NCBI Taxonomy" id="2293832"/>
    <lineage>
        <taxon>Bacteria</taxon>
        <taxon>Pseudomonadati</taxon>
        <taxon>Pseudomonadota</taxon>
        <taxon>Gammaproteobacteria</taxon>
        <taxon>Pseudomonadales</taxon>
        <taxon>Pseudomonadaceae</taxon>
        <taxon>Pseudomonas</taxon>
    </lineage>
</organism>
<dbReference type="OrthoDB" id="7064603at2"/>
<sequence length="419" mass="45436">MKLPFPAALLACALCAPAITYASDAALTDTLKAFTQCDAGFFDSLNTHRDTWKAYAPLEQDKATTWIAVKNRGESDANIVAVNPPSIAGLKLLSYFDQSSDLGQLGHYYYWGFIVEGGIDEVAKHVAPLMSQPTTLQNVGGAYVRSELKMGDRWQLIVPKPGTAPGTQNVERVLLVEPEGKQGKQSRISCSLQGAVNAAMLVQLRPDIAPAEYPTQRPDISIDSIPVPPAVLTQLNAPLLQPKFKTLSYTYVDKNSPAGKARPVTVEYTAEGGLLKSNEIYSTTFHVERLTLADLIQAKGKMNGIGDESVAVTQHAEVSLPQNWNPGQTLSARLSLVNVPAKPNGKPQETVMNCTVGQRYPAKQIFAELTGDAIELQCDQGYYKTTRAFIEDLGISLTLDSVSDSTPSVYQYTALKAVR</sequence>
<protein>
    <submittedName>
        <fullName evidence="2">Uncharacterized protein</fullName>
    </submittedName>
</protein>
<name>A0A4Z0AJK0_9PSED</name>
<evidence type="ECO:0000256" key="1">
    <source>
        <dbReference type="SAM" id="SignalP"/>
    </source>
</evidence>
<gene>
    <name evidence="2" type="ORF">DYL59_21825</name>
</gene>
<proteinExistence type="predicted"/>
<keyword evidence="1" id="KW-0732">Signal</keyword>
<dbReference type="RefSeq" id="WP_135291032.1">
    <property type="nucleotide sequence ID" value="NZ_QUZU01000031.1"/>
</dbReference>
<dbReference type="EMBL" id="QUZU01000031">
    <property type="protein sequence ID" value="TFY86580.1"/>
    <property type="molecule type" value="Genomic_DNA"/>
</dbReference>
<feature type="signal peptide" evidence="1">
    <location>
        <begin position="1"/>
        <end position="22"/>
    </location>
</feature>
<feature type="chain" id="PRO_5021359998" evidence="1">
    <location>
        <begin position="23"/>
        <end position="419"/>
    </location>
</feature>
<evidence type="ECO:0000313" key="3">
    <source>
        <dbReference type="Proteomes" id="UP000297391"/>
    </source>
</evidence>
<dbReference type="Proteomes" id="UP000297391">
    <property type="component" value="Unassembled WGS sequence"/>
</dbReference>
<dbReference type="AlphaFoldDB" id="A0A4Z0AJK0"/>
<comment type="caution">
    <text evidence="2">The sequence shown here is derived from an EMBL/GenBank/DDBJ whole genome shotgun (WGS) entry which is preliminary data.</text>
</comment>